<organism evidence="1 2">
    <name type="scientific">Indibacter alkaliphilus (strain CCUG 57479 / KCTC 22604 / LW1)</name>
    <dbReference type="NCBI Taxonomy" id="1189612"/>
    <lineage>
        <taxon>Bacteria</taxon>
        <taxon>Pseudomonadati</taxon>
        <taxon>Bacteroidota</taxon>
        <taxon>Cytophagia</taxon>
        <taxon>Cytophagales</taxon>
        <taxon>Cyclobacteriaceae</taxon>
    </lineage>
</organism>
<evidence type="ECO:0008006" key="3">
    <source>
        <dbReference type="Google" id="ProtNLM"/>
    </source>
</evidence>
<sequence length="207" mass="22618">MMLISFLTHASNEAYVKAMQKELQAMGSALSPEDLQKIANGFARIATMAPEEWLPEYYAGLALANAGFRSQGGIEEKDTFFEKAKKHAEKAASISPDNSEIVALQGFITMGELAADPNSRGQHLSAQAMQTFNKAVNLNRKNPRAVVMLAQMELGMAQFFGQGPEKACGLVKTALDMFEKEEGLESNDPLAPKWGKDMALQLKQTCQ</sequence>
<evidence type="ECO:0000313" key="1">
    <source>
        <dbReference type="EMBL" id="EOZ92142.1"/>
    </source>
</evidence>
<dbReference type="eggNOG" id="ENOG502ZB91">
    <property type="taxonomic scope" value="Bacteria"/>
</dbReference>
<evidence type="ECO:0000313" key="2">
    <source>
        <dbReference type="Proteomes" id="UP000006073"/>
    </source>
</evidence>
<dbReference type="Proteomes" id="UP000006073">
    <property type="component" value="Unassembled WGS sequence"/>
</dbReference>
<dbReference type="EMBL" id="ALWO02000052">
    <property type="protein sequence ID" value="EOZ92142.1"/>
    <property type="molecule type" value="Genomic_DNA"/>
</dbReference>
<protein>
    <recommendedName>
        <fullName evidence="3">Tetratricopeptide repeat protein</fullName>
    </recommendedName>
</protein>
<dbReference type="Gene3D" id="1.25.40.10">
    <property type="entry name" value="Tetratricopeptide repeat domain"/>
    <property type="match status" value="1"/>
</dbReference>
<dbReference type="STRING" id="1189612.A33Q_4235"/>
<comment type="caution">
    <text evidence="1">The sequence shown here is derived from an EMBL/GenBank/DDBJ whole genome shotgun (WGS) entry which is preliminary data.</text>
</comment>
<reference evidence="1 2" key="1">
    <citation type="journal article" date="2013" name="Genome Announc.">
        <title>Draft Genome Sequence of Indibacter alkaliphilus Strain LW1T, Isolated from Lonar Lake, a Haloalkaline Lake in the Buldana District of Maharashtra, India.</title>
        <authorList>
            <person name="Singh A."/>
            <person name="Kumar Jangir P."/>
            <person name="Sharma R."/>
            <person name="Singh A."/>
            <person name="Kumar Pinnaka A."/>
            <person name="Shivaji S."/>
        </authorList>
    </citation>
    <scope>NUCLEOTIDE SEQUENCE [LARGE SCALE GENOMIC DNA]</scope>
    <source>
        <strain evidence="2">CCUG 57479 / KCTC 22604 / LW1</strain>
    </source>
</reference>
<keyword evidence="2" id="KW-1185">Reference proteome</keyword>
<dbReference type="InterPro" id="IPR011990">
    <property type="entry name" value="TPR-like_helical_dom_sf"/>
</dbReference>
<proteinExistence type="predicted"/>
<accession>S2CYA6</accession>
<dbReference type="AlphaFoldDB" id="S2CYA6"/>
<gene>
    <name evidence="1" type="ORF">A33Q_4235</name>
</gene>
<dbReference type="SUPFAM" id="SSF48452">
    <property type="entry name" value="TPR-like"/>
    <property type="match status" value="1"/>
</dbReference>
<name>S2CYA6_INDAL</name>